<evidence type="ECO:0000256" key="2">
    <source>
        <dbReference type="ARBA" id="ARBA00022670"/>
    </source>
</evidence>
<dbReference type="GO" id="GO:0006508">
    <property type="term" value="P:proteolysis"/>
    <property type="evidence" value="ECO:0007669"/>
    <property type="project" value="UniProtKB-KW"/>
</dbReference>
<comment type="similarity">
    <text evidence="1">Belongs to the DeSI family.</text>
</comment>
<dbReference type="PANTHER" id="PTHR12378:SF80">
    <property type="entry name" value="IP06716P-RELATED"/>
    <property type="match status" value="1"/>
</dbReference>
<dbReference type="GO" id="GO:0016579">
    <property type="term" value="P:protein deubiquitination"/>
    <property type="evidence" value="ECO:0007669"/>
    <property type="project" value="TreeGrafter"/>
</dbReference>
<feature type="compositionally biased region" description="Basic and acidic residues" evidence="4">
    <location>
        <begin position="214"/>
        <end position="223"/>
    </location>
</feature>
<dbReference type="InterPro" id="IPR042266">
    <property type="entry name" value="PPPDE_sf"/>
</dbReference>
<evidence type="ECO:0000259" key="5">
    <source>
        <dbReference type="PROSITE" id="PS51858"/>
    </source>
</evidence>
<gene>
    <name evidence="6" type="ORF">CLEP1334_LOCUS16952</name>
</gene>
<dbReference type="AlphaFoldDB" id="A0A7S0NZZ1"/>
<sequence length="223" mass="24055">MSYRGGAQGTSRLYPVVLNVYDLSPVNDYISWLGIGLYHSGLEVAGREWTFGSGSGVFECQPREVPGFRRAVPLGELDVTSMHIETVAWDLARDYPGTRYHLLSCNCNHFAAELALRLGAAPVPGWVNRLAAIGACFAWLLPASLTGVAPVSDGQPASMQVKPKPAAFSGAGRSLLSDDASESTPLLPRRTTGGAASDSREAMRERAMQAAMAREQRMKEQQE</sequence>
<protein>
    <recommendedName>
        <fullName evidence="5">PPPDE domain-containing protein</fullName>
    </recommendedName>
</protein>
<evidence type="ECO:0000256" key="4">
    <source>
        <dbReference type="SAM" id="MobiDB-lite"/>
    </source>
</evidence>
<dbReference type="EMBL" id="HBER01033704">
    <property type="protein sequence ID" value="CAD8541666.1"/>
    <property type="molecule type" value="Transcribed_RNA"/>
</dbReference>
<feature type="domain" description="PPPDE" evidence="5">
    <location>
        <begin position="14"/>
        <end position="141"/>
    </location>
</feature>
<evidence type="ECO:0000256" key="3">
    <source>
        <dbReference type="ARBA" id="ARBA00022801"/>
    </source>
</evidence>
<evidence type="ECO:0000256" key="1">
    <source>
        <dbReference type="ARBA" id="ARBA00008140"/>
    </source>
</evidence>
<evidence type="ECO:0000313" key="6">
    <source>
        <dbReference type="EMBL" id="CAD8541666.1"/>
    </source>
</evidence>
<keyword evidence="2" id="KW-0645">Protease</keyword>
<dbReference type="Gene3D" id="3.90.1720.30">
    <property type="entry name" value="PPPDE domains"/>
    <property type="match status" value="1"/>
</dbReference>
<reference evidence="6" key="1">
    <citation type="submission" date="2021-01" db="EMBL/GenBank/DDBJ databases">
        <authorList>
            <person name="Corre E."/>
            <person name="Pelletier E."/>
            <person name="Niang G."/>
            <person name="Scheremetjew M."/>
            <person name="Finn R."/>
            <person name="Kale V."/>
            <person name="Holt S."/>
            <person name="Cochrane G."/>
            <person name="Meng A."/>
            <person name="Brown T."/>
            <person name="Cohen L."/>
        </authorList>
    </citation>
    <scope>NUCLEOTIDE SEQUENCE</scope>
    <source>
        <strain evidence="6">RCC1130</strain>
    </source>
</reference>
<proteinExistence type="inferred from homology"/>
<dbReference type="Pfam" id="PF05903">
    <property type="entry name" value="Peptidase_C97"/>
    <property type="match status" value="1"/>
</dbReference>
<organism evidence="6">
    <name type="scientific">Calcidiscus leptoporus</name>
    <dbReference type="NCBI Taxonomy" id="127549"/>
    <lineage>
        <taxon>Eukaryota</taxon>
        <taxon>Haptista</taxon>
        <taxon>Haptophyta</taxon>
        <taxon>Prymnesiophyceae</taxon>
        <taxon>Coccolithales</taxon>
        <taxon>Calcidiscaceae</taxon>
        <taxon>Calcidiscus</taxon>
    </lineage>
</organism>
<feature type="compositionally biased region" description="Basic and acidic residues" evidence="4">
    <location>
        <begin position="198"/>
        <end position="207"/>
    </location>
</feature>
<accession>A0A7S0NZZ1</accession>
<dbReference type="GO" id="GO:0101005">
    <property type="term" value="F:deubiquitinase activity"/>
    <property type="evidence" value="ECO:0007669"/>
    <property type="project" value="TreeGrafter"/>
</dbReference>
<dbReference type="SMART" id="SM01179">
    <property type="entry name" value="DUF862"/>
    <property type="match status" value="1"/>
</dbReference>
<feature type="region of interest" description="Disordered" evidence="4">
    <location>
        <begin position="153"/>
        <end position="223"/>
    </location>
</feature>
<dbReference type="PROSITE" id="PS51858">
    <property type="entry name" value="PPPDE"/>
    <property type="match status" value="1"/>
</dbReference>
<keyword evidence="3" id="KW-0378">Hydrolase</keyword>
<dbReference type="PANTHER" id="PTHR12378">
    <property type="entry name" value="DESUMOYLATING ISOPEPTIDASE"/>
    <property type="match status" value="1"/>
</dbReference>
<dbReference type="InterPro" id="IPR008580">
    <property type="entry name" value="PPPDE_dom"/>
</dbReference>
<name>A0A7S0NZZ1_9EUKA</name>